<dbReference type="PANTHER" id="PTHR43228">
    <property type="entry name" value="TWO-COMPONENT RESPONSE REGULATOR"/>
    <property type="match status" value="1"/>
</dbReference>
<sequence>MNFYIIDDDPVIIPLLAQIIETKMDNEIIGTASDSQSARKELAVLPVDIVLIDLLMPHLSGIELVKQIRQLKPKLHFIMVSKVRDHDLRQEAYQAGIDFFIDKPINKIEVEKVVQQVSQLIQMESKLSNIQQLLGTTTTARTDPIQAAMKRINSLLNYLGITSQAGAKDILNVCQLMLTEQVSFNELDLRISFGCSEHERKIMLQRMRRAAKAGLTNLATLSLDRFGDDLLLEYANSLYEYQNVKNEALKLQHQHETGGKISLNHFFQGLIEQGQSE</sequence>
<dbReference type="OrthoDB" id="9780153at2"/>
<feature type="domain" description="Response regulatory" evidence="2">
    <location>
        <begin position="2"/>
        <end position="118"/>
    </location>
</feature>
<evidence type="ECO:0000313" key="3">
    <source>
        <dbReference type="EMBL" id="KRM99198.1"/>
    </source>
</evidence>
<feature type="modified residue" description="4-aspartylphosphate" evidence="1">
    <location>
        <position position="53"/>
    </location>
</feature>
<dbReference type="InterPro" id="IPR001789">
    <property type="entry name" value="Sig_transdc_resp-reg_receiver"/>
</dbReference>
<accession>A0A0R2D504</accession>
<dbReference type="EMBL" id="AYYI01000020">
    <property type="protein sequence ID" value="KRM99198.1"/>
    <property type="molecule type" value="Genomic_DNA"/>
</dbReference>
<evidence type="ECO:0000256" key="1">
    <source>
        <dbReference type="PROSITE-ProRule" id="PRU00169"/>
    </source>
</evidence>
<dbReference type="STRING" id="1423796.FC24_GL000560"/>
<dbReference type="Pfam" id="PF00072">
    <property type="entry name" value="Response_reg"/>
    <property type="match status" value="1"/>
</dbReference>
<protein>
    <submittedName>
        <fullName evidence="3">DNA-binding response regulator</fullName>
    </submittedName>
</protein>
<dbReference type="InterPro" id="IPR011006">
    <property type="entry name" value="CheY-like_superfamily"/>
</dbReference>
<dbReference type="RefSeq" id="WP_057873387.1">
    <property type="nucleotide sequence ID" value="NZ_AYYI01000020.1"/>
</dbReference>
<dbReference type="GO" id="GO:0000160">
    <property type="term" value="P:phosphorelay signal transduction system"/>
    <property type="evidence" value="ECO:0007669"/>
    <property type="project" value="InterPro"/>
</dbReference>
<dbReference type="PANTHER" id="PTHR43228:SF8">
    <property type="entry name" value="TRANSCRIPTIONAL REGULATORY PROTEIN GLNL"/>
    <property type="match status" value="1"/>
</dbReference>
<keyword evidence="3" id="KW-0238">DNA-binding</keyword>
<dbReference type="SUPFAM" id="SSF52172">
    <property type="entry name" value="CheY-like"/>
    <property type="match status" value="1"/>
</dbReference>
<dbReference type="AlphaFoldDB" id="A0A0R2D504"/>
<gene>
    <name evidence="3" type="ORF">FC24_GL000560</name>
</gene>
<dbReference type="SMART" id="SM00448">
    <property type="entry name" value="REC"/>
    <property type="match status" value="1"/>
</dbReference>
<keyword evidence="4" id="KW-1185">Reference proteome</keyword>
<dbReference type="Pfam" id="PF08664">
    <property type="entry name" value="YcbB"/>
    <property type="match status" value="1"/>
</dbReference>
<dbReference type="PROSITE" id="PS50110">
    <property type="entry name" value="RESPONSE_REGULATORY"/>
    <property type="match status" value="1"/>
</dbReference>
<name>A0A0R2D504_9LACO</name>
<dbReference type="Gene3D" id="3.40.50.2300">
    <property type="match status" value="1"/>
</dbReference>
<organism evidence="3 4">
    <name type="scientific">Loigolactobacillus rennini DSM 20253</name>
    <dbReference type="NCBI Taxonomy" id="1423796"/>
    <lineage>
        <taxon>Bacteria</taxon>
        <taxon>Bacillati</taxon>
        <taxon>Bacillota</taxon>
        <taxon>Bacilli</taxon>
        <taxon>Lactobacillales</taxon>
        <taxon>Lactobacillaceae</taxon>
        <taxon>Loigolactobacillus</taxon>
    </lineage>
</organism>
<keyword evidence="1" id="KW-0597">Phosphoprotein</keyword>
<dbReference type="Proteomes" id="UP000051638">
    <property type="component" value="Unassembled WGS sequence"/>
</dbReference>
<reference evidence="3 4" key="1">
    <citation type="journal article" date="2015" name="Genome Announc.">
        <title>Expanding the biotechnology potential of lactobacilli through comparative genomics of 213 strains and associated genera.</title>
        <authorList>
            <person name="Sun Z."/>
            <person name="Harris H.M."/>
            <person name="McCann A."/>
            <person name="Guo C."/>
            <person name="Argimon S."/>
            <person name="Zhang W."/>
            <person name="Yang X."/>
            <person name="Jeffery I.B."/>
            <person name="Cooney J.C."/>
            <person name="Kagawa T.F."/>
            <person name="Liu W."/>
            <person name="Song Y."/>
            <person name="Salvetti E."/>
            <person name="Wrobel A."/>
            <person name="Rasinkangas P."/>
            <person name="Parkhill J."/>
            <person name="Rea M.C."/>
            <person name="O'Sullivan O."/>
            <person name="Ritari J."/>
            <person name="Douillard F.P."/>
            <person name="Paul Ross R."/>
            <person name="Yang R."/>
            <person name="Briner A.E."/>
            <person name="Felis G.E."/>
            <person name="de Vos W.M."/>
            <person name="Barrangou R."/>
            <person name="Klaenhammer T.R."/>
            <person name="Caufield P.W."/>
            <person name="Cui Y."/>
            <person name="Zhang H."/>
            <person name="O'Toole P.W."/>
        </authorList>
    </citation>
    <scope>NUCLEOTIDE SEQUENCE [LARGE SCALE GENOMIC DNA]</scope>
    <source>
        <strain evidence="3 4">DSM 20253</strain>
    </source>
</reference>
<proteinExistence type="predicted"/>
<comment type="caution">
    <text evidence="3">The sequence shown here is derived from an EMBL/GenBank/DDBJ whole genome shotgun (WGS) entry which is preliminary data.</text>
</comment>
<evidence type="ECO:0000313" key="4">
    <source>
        <dbReference type="Proteomes" id="UP000051638"/>
    </source>
</evidence>
<evidence type="ECO:0000259" key="2">
    <source>
        <dbReference type="PROSITE" id="PS50110"/>
    </source>
</evidence>
<dbReference type="PATRIC" id="fig|1423796.3.peg.576"/>
<dbReference type="GO" id="GO:0003677">
    <property type="term" value="F:DNA binding"/>
    <property type="evidence" value="ECO:0007669"/>
    <property type="project" value="UniProtKB-KW"/>
</dbReference>
<dbReference type="InterPro" id="IPR052048">
    <property type="entry name" value="ST_Response_Regulator"/>
</dbReference>
<dbReference type="InterPro" id="IPR013972">
    <property type="entry name" value="YcbB"/>
</dbReference>